<dbReference type="InterPro" id="IPR001789">
    <property type="entry name" value="Sig_transdc_resp-reg_receiver"/>
</dbReference>
<sequence>MAIDSDIRDQAYQFFIQEASELLQLIEAELLTLKTERSTPKVHNLMRAAHSIKGGAACVGLETIKILAHRLEDFFKALYNEEIQIDDELETLLLQAYDCLRLPLMDEITTGYFNPEQAMAIAEPVFAQLEGQLGDFLGGEDPILNSVELGIDITLSIFEVDVAQELDRLTNVVIYPEGNEVAGELRAIADVFTGIAELLNLPGFGAIAQTTIAALNAHPEQTLQIVQLALADFKAGREAVLAGDRAEGGVPSPALAQLAVPTPTVLTVAELLTQEKTTEAIPSVDELFEIFDLTSQTEELTTRSNFDVSDPISVTSPEEVHAIVLVPQEEETLTPIPSVDEILALSASPPKTTEISQVSKSSKSDCSAVLSTENNFLGSELLSQEETIDFTYSLEDLIDDFLSSQQPPENSNLLELEELEVMTIATEEVSEIDLLIQKTIFDEVHCLEEYLTNGFSELPSTEIADIVGVKTSSDITPEEQITTIELAQEETELVRIPPLPATPVSTPPQELYSDLVEAPSPDKIKKLVKSIEQVFDSLPLVEEFPATYIAQKDSLKEVSNTTTPNSELGDAANNQKSNLPVPPLSKSARQNPKTILEPAVQENNEATSSPTNPTHHLSVRVDLDRLERMNNLVGELSINRNSLSLQNEQLQGTVQELLRRFGKFQEIANHLRDLSDKMLVAPSRVLLAERHEVRDQTRKLTQEKKDLSLNFKISGEGKESLLSNASSLNGGSPPTRPAPQDALRAEELTTLSTQTEFDSLEMDSYGELHSLLQDTLEEMAQLEEIVGDVALLAGQSSQTIESQRQMVTHLRDDLMWARMLPLGEVLTRYPRTLRDLSTTYDKPVDLKLSGTGVLVDKAVLEKLYDPLLHLLRNAFDHGIEPPEVRRQQKKPERGQIEIRAYHQGSQTVIEVRDDGQGINLERIRNRAVDLGLLSSKQLATTPTDQLFDLLYEPGFSTATQVSELSGRGVGLDVVRSQLRSLKGTVTVTSTLGRGTTFTLRIPLTLTIAKLLVGLVGSTAYALPSDSIEEILIPKSDQVKRSGKQRFLHWRKRIVPVYHLSELLDYAVPLPESIPSQALVAVPSPEDWASPMLLLRQDNQFLALEIDRLVTEQELVIKPFGGAIAPPSYIYGCTILGDGSLIPVIDGATLINQFIGQGQNALVSTTLPNLPASTPIKTASTDKTKVSTNTAKSPLILIVDDSIALRQTLALTLQKVGYRVLQARDGREAIEHLQQNSSIQMVVCDIEMPNMNGFEFLNHRRQEPLLSQIPVIMLTSRSSDKHRQLATHLGASAYFTKPYLDQEFLAAIKTLIDKEGNR</sequence>
<dbReference type="PROSITE" id="PS50894">
    <property type="entry name" value="HPT"/>
    <property type="match status" value="1"/>
</dbReference>
<feature type="compositionally biased region" description="Polar residues" evidence="9">
    <location>
        <begin position="557"/>
        <end position="578"/>
    </location>
</feature>
<feature type="domain" description="CheW-like" evidence="12">
    <location>
        <begin position="1007"/>
        <end position="1155"/>
    </location>
</feature>
<dbReference type="InterPro" id="IPR011006">
    <property type="entry name" value="CheY-like_superfamily"/>
</dbReference>
<name>A0ABV0JSM5_9CYAN</name>
<dbReference type="InterPro" id="IPR036061">
    <property type="entry name" value="CheW-like_dom_sf"/>
</dbReference>
<dbReference type="Gene3D" id="3.40.50.2300">
    <property type="match status" value="1"/>
</dbReference>
<feature type="domain" description="HPt" evidence="13">
    <location>
        <begin position="4"/>
        <end position="107"/>
    </location>
</feature>
<dbReference type="CDD" id="cd00088">
    <property type="entry name" value="HPT"/>
    <property type="match status" value="1"/>
</dbReference>
<dbReference type="InterPro" id="IPR002545">
    <property type="entry name" value="CheW-lke_dom"/>
</dbReference>
<dbReference type="SUPFAM" id="SSF52172">
    <property type="entry name" value="CheY-like"/>
    <property type="match status" value="1"/>
</dbReference>
<dbReference type="CDD" id="cd16916">
    <property type="entry name" value="HATPase_CheA-like"/>
    <property type="match status" value="1"/>
</dbReference>
<gene>
    <name evidence="14" type="ORF">NDI37_18225</name>
</gene>
<dbReference type="PANTHER" id="PTHR43395">
    <property type="entry name" value="SENSOR HISTIDINE KINASE CHEA"/>
    <property type="match status" value="1"/>
</dbReference>
<evidence type="ECO:0000259" key="10">
    <source>
        <dbReference type="PROSITE" id="PS50109"/>
    </source>
</evidence>
<dbReference type="RefSeq" id="WP_190422758.1">
    <property type="nucleotide sequence ID" value="NZ_JAMPKK010000043.1"/>
</dbReference>
<evidence type="ECO:0000256" key="5">
    <source>
        <dbReference type="ARBA" id="ARBA00022777"/>
    </source>
</evidence>
<reference evidence="14 15" key="1">
    <citation type="submission" date="2022-04" db="EMBL/GenBank/DDBJ databases">
        <title>Positive selection, recombination, and allopatry shape intraspecific diversity of widespread and dominant cyanobacteria.</title>
        <authorList>
            <person name="Wei J."/>
            <person name="Shu W."/>
            <person name="Hu C."/>
        </authorList>
    </citation>
    <scope>NUCLEOTIDE SEQUENCE [LARGE SCALE GENOMIC DNA]</scope>
    <source>
        <strain evidence="14 15">GB2-A5</strain>
    </source>
</reference>
<accession>A0ABV0JSM5</accession>
<dbReference type="EC" id="2.7.13.3" evidence="2"/>
<dbReference type="SUPFAM" id="SSF55874">
    <property type="entry name" value="ATPase domain of HSP90 chaperone/DNA topoisomerase II/histidine kinase"/>
    <property type="match status" value="1"/>
</dbReference>
<comment type="catalytic activity">
    <reaction evidence="1">
        <text>ATP + protein L-histidine = ADP + protein N-phospho-L-histidine.</text>
        <dbReference type="EC" id="2.7.13.3"/>
    </reaction>
</comment>
<dbReference type="InterPro" id="IPR003594">
    <property type="entry name" value="HATPase_dom"/>
</dbReference>
<keyword evidence="3 8" id="KW-0597">Phosphoprotein</keyword>
<protein>
    <recommendedName>
        <fullName evidence="2">histidine kinase</fullName>
        <ecNumber evidence="2">2.7.13.3</ecNumber>
    </recommendedName>
</protein>
<dbReference type="Gene3D" id="2.30.30.40">
    <property type="entry name" value="SH3 Domains"/>
    <property type="match status" value="1"/>
</dbReference>
<dbReference type="PROSITE" id="PS50851">
    <property type="entry name" value="CHEW"/>
    <property type="match status" value="1"/>
</dbReference>
<feature type="modified residue" description="Phosphohistidine" evidence="7">
    <location>
        <position position="50"/>
    </location>
</feature>
<dbReference type="SMART" id="SM00448">
    <property type="entry name" value="REC"/>
    <property type="match status" value="1"/>
</dbReference>
<feature type="domain" description="Response regulatory" evidence="11">
    <location>
        <begin position="1194"/>
        <end position="1311"/>
    </location>
</feature>
<dbReference type="PANTHER" id="PTHR43395:SF1">
    <property type="entry name" value="CHEMOTAXIS PROTEIN CHEA"/>
    <property type="match status" value="1"/>
</dbReference>
<dbReference type="InterPro" id="IPR051315">
    <property type="entry name" value="Bact_Chemotaxis_CheA"/>
</dbReference>
<dbReference type="InterPro" id="IPR008207">
    <property type="entry name" value="Sig_transdc_His_kin_Hpt_dom"/>
</dbReference>
<dbReference type="Pfam" id="PF00072">
    <property type="entry name" value="Response_reg"/>
    <property type="match status" value="1"/>
</dbReference>
<evidence type="ECO:0000313" key="14">
    <source>
        <dbReference type="EMBL" id="MEP0866397.1"/>
    </source>
</evidence>
<dbReference type="Gene3D" id="3.30.565.10">
    <property type="entry name" value="Histidine kinase-like ATPase, C-terminal domain"/>
    <property type="match status" value="1"/>
</dbReference>
<dbReference type="SUPFAM" id="SSF50341">
    <property type="entry name" value="CheW-like"/>
    <property type="match status" value="1"/>
</dbReference>
<comment type="caution">
    <text evidence="14">The sequence shown here is derived from an EMBL/GenBank/DDBJ whole genome shotgun (WGS) entry which is preliminary data.</text>
</comment>
<evidence type="ECO:0000259" key="12">
    <source>
        <dbReference type="PROSITE" id="PS50851"/>
    </source>
</evidence>
<dbReference type="InterPro" id="IPR004105">
    <property type="entry name" value="CheA-like_dim"/>
</dbReference>
<dbReference type="EMBL" id="JAMPKK010000043">
    <property type="protein sequence ID" value="MEP0866397.1"/>
    <property type="molecule type" value="Genomic_DNA"/>
</dbReference>
<evidence type="ECO:0000256" key="1">
    <source>
        <dbReference type="ARBA" id="ARBA00000085"/>
    </source>
</evidence>
<dbReference type="InterPro" id="IPR004358">
    <property type="entry name" value="Sig_transdc_His_kin-like_C"/>
</dbReference>
<dbReference type="Pfam" id="PF02895">
    <property type="entry name" value="H-kinase_dim"/>
    <property type="match status" value="1"/>
</dbReference>
<evidence type="ECO:0000256" key="8">
    <source>
        <dbReference type="PROSITE-ProRule" id="PRU00169"/>
    </source>
</evidence>
<evidence type="ECO:0000259" key="13">
    <source>
        <dbReference type="PROSITE" id="PS50894"/>
    </source>
</evidence>
<feature type="modified residue" description="4-aspartylphosphate" evidence="8">
    <location>
        <position position="1244"/>
    </location>
</feature>
<keyword evidence="15" id="KW-1185">Reference proteome</keyword>
<dbReference type="Pfam" id="PF02518">
    <property type="entry name" value="HATPase_c"/>
    <property type="match status" value="1"/>
</dbReference>
<dbReference type="InterPro" id="IPR005467">
    <property type="entry name" value="His_kinase_dom"/>
</dbReference>
<dbReference type="PROSITE" id="PS50109">
    <property type="entry name" value="HIS_KIN"/>
    <property type="match status" value="1"/>
</dbReference>
<evidence type="ECO:0000256" key="9">
    <source>
        <dbReference type="SAM" id="MobiDB-lite"/>
    </source>
</evidence>
<dbReference type="SMART" id="SM01231">
    <property type="entry name" value="H-kinase_dim"/>
    <property type="match status" value="1"/>
</dbReference>
<dbReference type="PRINTS" id="PR00344">
    <property type="entry name" value="BCTRLSENSOR"/>
</dbReference>
<evidence type="ECO:0000256" key="4">
    <source>
        <dbReference type="ARBA" id="ARBA00022679"/>
    </source>
</evidence>
<evidence type="ECO:0000256" key="7">
    <source>
        <dbReference type="PROSITE-ProRule" id="PRU00110"/>
    </source>
</evidence>
<dbReference type="InterPro" id="IPR036890">
    <property type="entry name" value="HATPase_C_sf"/>
</dbReference>
<evidence type="ECO:0000256" key="6">
    <source>
        <dbReference type="ARBA" id="ARBA00023012"/>
    </source>
</evidence>
<feature type="region of interest" description="Disordered" evidence="9">
    <location>
        <begin position="556"/>
        <end position="590"/>
    </location>
</feature>
<evidence type="ECO:0000256" key="2">
    <source>
        <dbReference type="ARBA" id="ARBA00012438"/>
    </source>
</evidence>
<dbReference type="SMART" id="SM00073">
    <property type="entry name" value="HPT"/>
    <property type="match status" value="1"/>
</dbReference>
<organism evidence="14 15">
    <name type="scientific">Funiculus sociatus GB2-A5</name>
    <dbReference type="NCBI Taxonomy" id="2933946"/>
    <lineage>
        <taxon>Bacteria</taxon>
        <taxon>Bacillati</taxon>
        <taxon>Cyanobacteriota</taxon>
        <taxon>Cyanophyceae</taxon>
        <taxon>Coleofasciculales</taxon>
        <taxon>Coleofasciculaceae</taxon>
        <taxon>Funiculus</taxon>
    </lineage>
</organism>
<feature type="domain" description="Histidine kinase" evidence="10">
    <location>
        <begin position="767"/>
        <end position="1005"/>
    </location>
</feature>
<dbReference type="SMART" id="SM00387">
    <property type="entry name" value="HATPase_c"/>
    <property type="match status" value="1"/>
</dbReference>
<keyword evidence="6" id="KW-0902">Two-component regulatory system</keyword>
<keyword evidence="4" id="KW-0808">Transferase</keyword>
<dbReference type="SMART" id="SM00260">
    <property type="entry name" value="CheW"/>
    <property type="match status" value="1"/>
</dbReference>
<dbReference type="Pfam" id="PF01627">
    <property type="entry name" value="Hpt"/>
    <property type="match status" value="1"/>
</dbReference>
<dbReference type="InterPro" id="IPR036097">
    <property type="entry name" value="HisK_dim/P_sf"/>
</dbReference>
<dbReference type="SUPFAM" id="SSF47384">
    <property type="entry name" value="Homodimeric domain of signal transducing histidine kinase"/>
    <property type="match status" value="1"/>
</dbReference>
<dbReference type="SUPFAM" id="SSF47226">
    <property type="entry name" value="Histidine-containing phosphotransfer domain, HPT domain"/>
    <property type="match status" value="1"/>
</dbReference>
<dbReference type="Pfam" id="PF01584">
    <property type="entry name" value="CheW"/>
    <property type="match status" value="1"/>
</dbReference>
<dbReference type="Proteomes" id="UP001442494">
    <property type="component" value="Unassembled WGS sequence"/>
</dbReference>
<dbReference type="Gene3D" id="1.20.120.160">
    <property type="entry name" value="HPT domain"/>
    <property type="match status" value="1"/>
</dbReference>
<dbReference type="PROSITE" id="PS50110">
    <property type="entry name" value="RESPONSE_REGULATORY"/>
    <property type="match status" value="1"/>
</dbReference>
<dbReference type="Gene3D" id="1.10.287.560">
    <property type="entry name" value="Histidine kinase CheA-like, homodimeric domain"/>
    <property type="match status" value="1"/>
</dbReference>
<keyword evidence="5" id="KW-0418">Kinase</keyword>
<dbReference type="InterPro" id="IPR036641">
    <property type="entry name" value="HPT_dom_sf"/>
</dbReference>
<evidence type="ECO:0000256" key="3">
    <source>
        <dbReference type="ARBA" id="ARBA00022553"/>
    </source>
</evidence>
<evidence type="ECO:0000259" key="11">
    <source>
        <dbReference type="PROSITE" id="PS50110"/>
    </source>
</evidence>
<evidence type="ECO:0000313" key="15">
    <source>
        <dbReference type="Proteomes" id="UP001442494"/>
    </source>
</evidence>
<proteinExistence type="predicted"/>
<dbReference type="InterPro" id="IPR037006">
    <property type="entry name" value="CheA-like_homodim_sf"/>
</dbReference>